<proteinExistence type="predicted"/>
<accession>A0A4R0GM64</accession>
<feature type="compositionally biased region" description="Pro residues" evidence="1">
    <location>
        <begin position="59"/>
        <end position="69"/>
    </location>
</feature>
<protein>
    <submittedName>
        <fullName evidence="2">Uncharacterized protein</fullName>
    </submittedName>
</protein>
<sequence>MPASRKPKKSRRADRVPELTPADFDALADRATPPIGLAAPARPLIGLTPAASPAGPGLTAPPEPVPPLDATPLDATPLDATPLDAVPGEPSGSDRVDREPPSAALAPTAGPTASGRGKGFSSGRTPRAGAARQYAFRRR</sequence>
<evidence type="ECO:0000256" key="1">
    <source>
        <dbReference type="SAM" id="MobiDB-lite"/>
    </source>
</evidence>
<feature type="region of interest" description="Disordered" evidence="1">
    <location>
        <begin position="1"/>
        <end position="139"/>
    </location>
</feature>
<evidence type="ECO:0000313" key="3">
    <source>
        <dbReference type="Proteomes" id="UP000292274"/>
    </source>
</evidence>
<dbReference type="OrthoDB" id="3405882at2"/>
<organism evidence="2 3">
    <name type="scientific">Micromonospora zingiberis</name>
    <dbReference type="NCBI Taxonomy" id="2053011"/>
    <lineage>
        <taxon>Bacteria</taxon>
        <taxon>Bacillati</taxon>
        <taxon>Actinomycetota</taxon>
        <taxon>Actinomycetes</taxon>
        <taxon>Micromonosporales</taxon>
        <taxon>Micromonosporaceae</taxon>
        <taxon>Micromonospora</taxon>
    </lineage>
</organism>
<evidence type="ECO:0000313" key="2">
    <source>
        <dbReference type="EMBL" id="TCB96571.1"/>
    </source>
</evidence>
<dbReference type="AlphaFoldDB" id="A0A4R0GM64"/>
<name>A0A4R0GM64_9ACTN</name>
<reference evidence="2 3" key="1">
    <citation type="submission" date="2019-02" db="EMBL/GenBank/DDBJ databases">
        <title>Jishengella sp. nov., isolated from a root of Zingiber montanum.</title>
        <authorList>
            <person name="Kuncharoen N."/>
            <person name="Kudo T."/>
            <person name="Masahiro Y."/>
            <person name="Ohkuma M."/>
            <person name="Tanasupawat S."/>
        </authorList>
    </citation>
    <scope>NUCLEOTIDE SEQUENCE [LARGE SCALE GENOMIC DNA]</scope>
    <source>
        <strain evidence="2 3">PLAI 1-1</strain>
    </source>
</reference>
<dbReference type="RefSeq" id="WP_131304382.1">
    <property type="nucleotide sequence ID" value="NZ_SJJR01000009.1"/>
</dbReference>
<comment type="caution">
    <text evidence="2">The sequence shown here is derived from an EMBL/GenBank/DDBJ whole genome shotgun (WGS) entry which is preliminary data.</text>
</comment>
<dbReference type="Proteomes" id="UP000292274">
    <property type="component" value="Unassembled WGS sequence"/>
</dbReference>
<feature type="compositionally biased region" description="Basic residues" evidence="1">
    <location>
        <begin position="1"/>
        <end position="12"/>
    </location>
</feature>
<keyword evidence="3" id="KW-1185">Reference proteome</keyword>
<dbReference type="EMBL" id="SJJR01000009">
    <property type="protein sequence ID" value="TCB96571.1"/>
    <property type="molecule type" value="Genomic_DNA"/>
</dbReference>
<gene>
    <name evidence="2" type="ORF">E0H26_15680</name>
</gene>